<evidence type="ECO:0000259" key="2">
    <source>
        <dbReference type="PROSITE" id="PS50943"/>
    </source>
</evidence>
<dbReference type="PROSITE" id="PS50943">
    <property type="entry name" value="HTH_CROC1"/>
    <property type="match status" value="1"/>
</dbReference>
<evidence type="ECO:0000313" key="4">
    <source>
        <dbReference type="Proteomes" id="UP000216001"/>
    </source>
</evidence>
<dbReference type="PANTHER" id="PTHR36924">
    <property type="entry name" value="ANTITOXIN HIGA-1"/>
    <property type="match status" value="1"/>
</dbReference>
<gene>
    <name evidence="3" type="primary">higA</name>
    <name evidence="3" type="ORF">CHI95_20415</name>
</gene>
<dbReference type="Pfam" id="PF01381">
    <property type="entry name" value="HTH_3"/>
    <property type="match status" value="1"/>
</dbReference>
<dbReference type="InterPro" id="IPR001387">
    <property type="entry name" value="Cro/C1-type_HTH"/>
</dbReference>
<dbReference type="GO" id="GO:0003677">
    <property type="term" value="F:DNA binding"/>
    <property type="evidence" value="ECO:0007669"/>
    <property type="project" value="UniProtKB-KW"/>
</dbReference>
<proteinExistence type="predicted"/>
<dbReference type="AlphaFoldDB" id="A0A264VN27"/>
<keyword evidence="1" id="KW-0238">DNA-binding</keyword>
<dbReference type="RefSeq" id="WP_094962743.1">
    <property type="nucleotide sequence ID" value="NZ_NOWC01000031.1"/>
</dbReference>
<dbReference type="Gene3D" id="1.10.260.40">
    <property type="entry name" value="lambda repressor-like DNA-binding domains"/>
    <property type="match status" value="1"/>
</dbReference>
<dbReference type="SUPFAM" id="SSF47413">
    <property type="entry name" value="lambda repressor-like DNA-binding domains"/>
    <property type="match status" value="1"/>
</dbReference>
<dbReference type="SMART" id="SM00530">
    <property type="entry name" value="HTH_XRE"/>
    <property type="match status" value="1"/>
</dbReference>
<sequence>MSKMHNPVHPGIVLREYLEGISVTEAAKALEVTRTTLSRILNGNSGISADMAIRLEMALGTSAEMWVEMQAQYELWQASLEKRPAIKPLFPRREGFKSFMG</sequence>
<dbReference type="InterPro" id="IPR013430">
    <property type="entry name" value="Toxin_antidote_HigA"/>
</dbReference>
<accession>A0A264VN27</accession>
<comment type="caution">
    <text evidence="3">The sequence shown here is derived from an EMBL/GenBank/DDBJ whole genome shotgun (WGS) entry which is preliminary data.</text>
</comment>
<feature type="domain" description="HTH cro/C1-type" evidence="2">
    <location>
        <begin position="20"/>
        <end position="66"/>
    </location>
</feature>
<organism evidence="3 4">
    <name type="scientific">Providencia rettgeri</name>
    <dbReference type="NCBI Taxonomy" id="587"/>
    <lineage>
        <taxon>Bacteria</taxon>
        <taxon>Pseudomonadati</taxon>
        <taxon>Pseudomonadota</taxon>
        <taxon>Gammaproteobacteria</taxon>
        <taxon>Enterobacterales</taxon>
        <taxon>Morganellaceae</taxon>
        <taxon>Providencia</taxon>
    </lineage>
</organism>
<evidence type="ECO:0000256" key="1">
    <source>
        <dbReference type="ARBA" id="ARBA00023125"/>
    </source>
</evidence>
<reference evidence="3 4" key="1">
    <citation type="submission" date="2017-07" db="EMBL/GenBank/DDBJ databases">
        <title>blaIMP-27 on transferable plasmids in Proteus mirabilis and Providencia rettgeri.</title>
        <authorList>
            <person name="Potter R."/>
        </authorList>
    </citation>
    <scope>NUCLEOTIDE SEQUENCE [LARGE SCALE GENOMIC DNA]</scope>
    <source>
        <strain evidence="3 4">PR1</strain>
    </source>
</reference>
<protein>
    <submittedName>
        <fullName evidence="3">Addiction module antidote protein, HigA family</fullName>
    </submittedName>
</protein>
<evidence type="ECO:0000313" key="3">
    <source>
        <dbReference type="EMBL" id="OZS72778.1"/>
    </source>
</evidence>
<dbReference type="InterPro" id="IPR010982">
    <property type="entry name" value="Lambda_DNA-bd_dom_sf"/>
</dbReference>
<name>A0A264VN27_PRORE</name>
<dbReference type="PANTHER" id="PTHR36924:SF1">
    <property type="entry name" value="ANTITOXIN HIGA-1"/>
    <property type="match status" value="1"/>
</dbReference>
<dbReference type="NCBIfam" id="TIGR02607">
    <property type="entry name" value="antidote_HigA"/>
    <property type="match status" value="1"/>
</dbReference>
<dbReference type="EMBL" id="NOWC01000031">
    <property type="protein sequence ID" value="OZS72778.1"/>
    <property type="molecule type" value="Genomic_DNA"/>
</dbReference>
<dbReference type="CDD" id="cd00093">
    <property type="entry name" value="HTH_XRE"/>
    <property type="match status" value="1"/>
</dbReference>
<dbReference type="Proteomes" id="UP000216001">
    <property type="component" value="Unassembled WGS sequence"/>
</dbReference>